<evidence type="ECO:0000256" key="4">
    <source>
        <dbReference type="ARBA" id="ARBA00022801"/>
    </source>
</evidence>
<name>A0A7V4XT85_9BACT</name>
<evidence type="ECO:0000256" key="9">
    <source>
        <dbReference type="ARBA" id="ARBA00049534"/>
    </source>
</evidence>
<gene>
    <name evidence="10 13" type="primary">hisH</name>
    <name evidence="13" type="ORF">ENW50_08710</name>
</gene>
<feature type="active site" evidence="10 11">
    <location>
        <position position="179"/>
    </location>
</feature>
<dbReference type="Pfam" id="PF00117">
    <property type="entry name" value="GATase"/>
    <property type="match status" value="1"/>
</dbReference>
<evidence type="ECO:0000256" key="10">
    <source>
        <dbReference type="HAMAP-Rule" id="MF_00278"/>
    </source>
</evidence>
<feature type="active site" description="Nucleophile" evidence="10 11">
    <location>
        <position position="78"/>
    </location>
</feature>
<reference evidence="13" key="1">
    <citation type="journal article" date="2020" name="mSystems">
        <title>Genome- and Community-Level Interaction Insights into Carbon Utilization and Element Cycling Functions of Hydrothermarchaeota in Hydrothermal Sediment.</title>
        <authorList>
            <person name="Zhou Z."/>
            <person name="Liu Y."/>
            <person name="Xu W."/>
            <person name="Pan J."/>
            <person name="Luo Z.H."/>
            <person name="Li M."/>
        </authorList>
    </citation>
    <scope>NUCLEOTIDE SEQUENCE [LARGE SCALE GENOMIC DNA]</scope>
    <source>
        <strain evidence="13">SpSt-855</strain>
    </source>
</reference>
<dbReference type="UniPathway" id="UPA00031">
    <property type="reaction ID" value="UER00010"/>
</dbReference>
<comment type="catalytic activity">
    <reaction evidence="8 10">
        <text>5-[(5-phospho-1-deoxy-D-ribulos-1-ylimino)methylamino]-1-(5-phospho-beta-D-ribosyl)imidazole-4-carboxamide + L-glutamine = D-erythro-1-(imidazol-4-yl)glycerol 3-phosphate + 5-amino-1-(5-phospho-beta-D-ribosyl)imidazole-4-carboxamide + L-glutamate + H(+)</text>
        <dbReference type="Rhea" id="RHEA:24793"/>
        <dbReference type="ChEBI" id="CHEBI:15378"/>
        <dbReference type="ChEBI" id="CHEBI:29985"/>
        <dbReference type="ChEBI" id="CHEBI:58278"/>
        <dbReference type="ChEBI" id="CHEBI:58359"/>
        <dbReference type="ChEBI" id="CHEBI:58475"/>
        <dbReference type="ChEBI" id="CHEBI:58525"/>
        <dbReference type="EC" id="4.3.2.10"/>
    </reaction>
</comment>
<evidence type="ECO:0000313" key="13">
    <source>
        <dbReference type="EMBL" id="HGY94744.1"/>
    </source>
</evidence>
<dbReference type="InterPro" id="IPR010139">
    <property type="entry name" value="Imidazole-glycPsynth_HisH"/>
</dbReference>
<dbReference type="EC" id="3.5.1.2" evidence="10"/>
<protein>
    <recommendedName>
        <fullName evidence="10">Imidazole glycerol phosphate synthase subunit HisH</fullName>
        <ecNumber evidence="10">4.3.2.10</ecNumber>
    </recommendedName>
    <alternativeName>
        <fullName evidence="10">IGP synthase glutaminase subunit</fullName>
        <ecNumber evidence="10">3.5.1.2</ecNumber>
    </alternativeName>
    <alternativeName>
        <fullName evidence="10">IGP synthase subunit HisH</fullName>
    </alternativeName>
    <alternativeName>
        <fullName evidence="10">ImGP synthase subunit HisH</fullName>
        <shortName evidence="10">IGPS subunit HisH</shortName>
    </alternativeName>
</protein>
<dbReference type="GO" id="GO:0000105">
    <property type="term" value="P:L-histidine biosynthetic process"/>
    <property type="evidence" value="ECO:0007669"/>
    <property type="project" value="UniProtKB-UniRule"/>
</dbReference>
<keyword evidence="4 10" id="KW-0378">Hydrolase</keyword>
<dbReference type="AlphaFoldDB" id="A0A7V4XT85"/>
<dbReference type="PANTHER" id="PTHR42701:SF1">
    <property type="entry name" value="IMIDAZOLE GLYCEROL PHOSPHATE SYNTHASE SUBUNIT HISH"/>
    <property type="match status" value="1"/>
</dbReference>
<evidence type="ECO:0000256" key="1">
    <source>
        <dbReference type="ARBA" id="ARBA00005091"/>
    </source>
</evidence>
<sequence>MIAVIDYKAGNLTSVLKTLRAAGAEPVLTDDPAVVARAQKLILPGVGHFSATRFLEEHGLTAAVRERVDAGVPFLGICVGMQWLFEGSTEAPAVPGFGAFGGQCARFATQELKVPHVGWNSLEIREGSRLLAGLSQQSYVYFTHSYCAPVVNGTAAITEYGQPFSAAVERDNIMGVQFHPEKSGEAGLRILENFVRLAC</sequence>
<keyword evidence="7 10" id="KW-0456">Lyase</keyword>
<evidence type="ECO:0000256" key="6">
    <source>
        <dbReference type="ARBA" id="ARBA00023102"/>
    </source>
</evidence>
<keyword evidence="3 10" id="KW-0028">Amino-acid biosynthesis</keyword>
<comment type="function">
    <text evidence="10">IGPS catalyzes the conversion of PRFAR and glutamine to IGP, AICAR and glutamate. The HisH subunit catalyzes the hydrolysis of glutamine to glutamate and ammonia as part of the synthesis of IGP and AICAR. The resulting ammonia molecule is channeled to the active site of HisF.</text>
</comment>
<dbReference type="CDD" id="cd01748">
    <property type="entry name" value="GATase1_IGP_Synthase"/>
    <property type="match status" value="1"/>
</dbReference>
<evidence type="ECO:0000256" key="3">
    <source>
        <dbReference type="ARBA" id="ARBA00022605"/>
    </source>
</evidence>
<dbReference type="PIRSF" id="PIRSF000495">
    <property type="entry name" value="Amidotransf_hisH"/>
    <property type="match status" value="1"/>
</dbReference>
<evidence type="ECO:0000256" key="2">
    <source>
        <dbReference type="ARBA" id="ARBA00011152"/>
    </source>
</evidence>
<evidence type="ECO:0000259" key="12">
    <source>
        <dbReference type="Pfam" id="PF00117"/>
    </source>
</evidence>
<dbReference type="PROSITE" id="PS51273">
    <property type="entry name" value="GATASE_TYPE_1"/>
    <property type="match status" value="1"/>
</dbReference>
<dbReference type="EMBL" id="DTKL01000056">
    <property type="protein sequence ID" value="HGY94744.1"/>
    <property type="molecule type" value="Genomic_DNA"/>
</dbReference>
<dbReference type="Gene3D" id="3.40.50.880">
    <property type="match status" value="1"/>
</dbReference>
<keyword evidence="6 10" id="KW-0368">Histidine biosynthesis</keyword>
<dbReference type="InterPro" id="IPR029062">
    <property type="entry name" value="Class_I_gatase-like"/>
</dbReference>
<dbReference type="EC" id="4.3.2.10" evidence="10"/>
<dbReference type="GO" id="GO:0016829">
    <property type="term" value="F:lyase activity"/>
    <property type="evidence" value="ECO:0007669"/>
    <property type="project" value="UniProtKB-KW"/>
</dbReference>
<comment type="pathway">
    <text evidence="1 10">Amino-acid biosynthesis; L-histidine biosynthesis; L-histidine from 5-phospho-alpha-D-ribose 1-diphosphate: step 5/9.</text>
</comment>
<organism evidence="13">
    <name type="scientific">Acidobacterium capsulatum</name>
    <dbReference type="NCBI Taxonomy" id="33075"/>
    <lineage>
        <taxon>Bacteria</taxon>
        <taxon>Pseudomonadati</taxon>
        <taxon>Acidobacteriota</taxon>
        <taxon>Terriglobia</taxon>
        <taxon>Terriglobales</taxon>
        <taxon>Acidobacteriaceae</taxon>
        <taxon>Acidobacterium</taxon>
    </lineage>
</organism>
<comment type="subcellular location">
    <subcellularLocation>
        <location evidence="10">Cytoplasm</location>
    </subcellularLocation>
</comment>
<evidence type="ECO:0000256" key="5">
    <source>
        <dbReference type="ARBA" id="ARBA00022962"/>
    </source>
</evidence>
<keyword evidence="5 10" id="KW-0315">Glutamine amidotransferase</keyword>
<dbReference type="HAMAP" id="MF_00278">
    <property type="entry name" value="HisH"/>
    <property type="match status" value="1"/>
</dbReference>
<evidence type="ECO:0000256" key="8">
    <source>
        <dbReference type="ARBA" id="ARBA00047838"/>
    </source>
</evidence>
<dbReference type="PANTHER" id="PTHR42701">
    <property type="entry name" value="IMIDAZOLE GLYCEROL PHOSPHATE SYNTHASE SUBUNIT HISH"/>
    <property type="match status" value="1"/>
</dbReference>
<evidence type="ECO:0000256" key="11">
    <source>
        <dbReference type="PIRSR" id="PIRSR000495-1"/>
    </source>
</evidence>
<dbReference type="SUPFAM" id="SSF52317">
    <property type="entry name" value="Class I glutamine amidotransferase-like"/>
    <property type="match status" value="1"/>
</dbReference>
<feature type="domain" description="Glutamine amidotransferase" evidence="12">
    <location>
        <begin position="4"/>
        <end position="195"/>
    </location>
</feature>
<dbReference type="GO" id="GO:0005737">
    <property type="term" value="C:cytoplasm"/>
    <property type="evidence" value="ECO:0007669"/>
    <property type="project" value="UniProtKB-SubCell"/>
</dbReference>
<comment type="catalytic activity">
    <reaction evidence="9 10">
        <text>L-glutamine + H2O = L-glutamate + NH4(+)</text>
        <dbReference type="Rhea" id="RHEA:15889"/>
        <dbReference type="ChEBI" id="CHEBI:15377"/>
        <dbReference type="ChEBI" id="CHEBI:28938"/>
        <dbReference type="ChEBI" id="CHEBI:29985"/>
        <dbReference type="ChEBI" id="CHEBI:58359"/>
        <dbReference type="EC" id="3.5.1.2"/>
    </reaction>
</comment>
<evidence type="ECO:0000256" key="7">
    <source>
        <dbReference type="ARBA" id="ARBA00023239"/>
    </source>
</evidence>
<dbReference type="InterPro" id="IPR017926">
    <property type="entry name" value="GATASE"/>
</dbReference>
<dbReference type="GO" id="GO:0004359">
    <property type="term" value="F:glutaminase activity"/>
    <property type="evidence" value="ECO:0007669"/>
    <property type="project" value="UniProtKB-EC"/>
</dbReference>
<dbReference type="GO" id="GO:0000107">
    <property type="term" value="F:imidazoleglycerol-phosphate synthase activity"/>
    <property type="evidence" value="ECO:0007669"/>
    <property type="project" value="UniProtKB-UniRule"/>
</dbReference>
<proteinExistence type="inferred from homology"/>
<feature type="active site" evidence="10 11">
    <location>
        <position position="181"/>
    </location>
</feature>
<comment type="caution">
    <text evidence="13">The sequence shown here is derived from an EMBL/GenBank/DDBJ whole genome shotgun (WGS) entry which is preliminary data.</text>
</comment>
<keyword evidence="10" id="KW-0963">Cytoplasm</keyword>
<accession>A0A7V4XT85</accession>
<comment type="subunit">
    <text evidence="2 10">Heterodimer of HisH and HisF.</text>
</comment>
<dbReference type="NCBIfam" id="TIGR01855">
    <property type="entry name" value="IMP_synth_hisH"/>
    <property type="match status" value="1"/>
</dbReference>